<dbReference type="RefSeq" id="WP_131593913.1">
    <property type="nucleotide sequence ID" value="NZ_SJSL01000001.1"/>
</dbReference>
<gene>
    <name evidence="2" type="ORF">EZ437_05185</name>
</gene>
<evidence type="ECO:0008006" key="4">
    <source>
        <dbReference type="Google" id="ProtNLM"/>
    </source>
</evidence>
<reference evidence="2 3" key="1">
    <citation type="submission" date="2019-02" db="EMBL/GenBank/DDBJ databases">
        <title>Pedobacter sp. RP-1-14 sp. nov., isolated from Arctic soil.</title>
        <authorList>
            <person name="Dahal R.H."/>
        </authorList>
    </citation>
    <scope>NUCLEOTIDE SEQUENCE [LARGE SCALE GENOMIC DNA]</scope>
    <source>
        <strain evidence="2 3">RP-1-14</strain>
    </source>
</reference>
<evidence type="ECO:0000256" key="1">
    <source>
        <dbReference type="SAM" id="MobiDB-lite"/>
    </source>
</evidence>
<dbReference type="Proteomes" id="UP000293347">
    <property type="component" value="Unassembled WGS sequence"/>
</dbReference>
<dbReference type="EMBL" id="SJSL01000001">
    <property type="protein sequence ID" value="TCD03366.1"/>
    <property type="molecule type" value="Genomic_DNA"/>
</dbReference>
<evidence type="ECO:0000313" key="3">
    <source>
        <dbReference type="Proteomes" id="UP000293347"/>
    </source>
</evidence>
<evidence type="ECO:0000313" key="2">
    <source>
        <dbReference type="EMBL" id="TCD03366.1"/>
    </source>
</evidence>
<dbReference type="OrthoDB" id="814802at2"/>
<keyword evidence="3" id="KW-1185">Reference proteome</keyword>
<name>A0A4R0NRA3_9SPHI</name>
<proteinExistence type="predicted"/>
<protein>
    <recommendedName>
        <fullName evidence="4">AsmA-like protein</fullName>
    </recommendedName>
</protein>
<organism evidence="2 3">
    <name type="scientific">Pedobacter psychroterrae</name>
    <dbReference type="NCBI Taxonomy" id="2530453"/>
    <lineage>
        <taxon>Bacteria</taxon>
        <taxon>Pseudomonadati</taxon>
        <taxon>Bacteroidota</taxon>
        <taxon>Sphingobacteriia</taxon>
        <taxon>Sphingobacteriales</taxon>
        <taxon>Sphingobacteriaceae</taxon>
        <taxon>Pedobacter</taxon>
    </lineage>
</organism>
<accession>A0A4R0NRA3</accession>
<feature type="compositionally biased region" description="Basic residues" evidence="1">
    <location>
        <begin position="586"/>
        <end position="599"/>
    </location>
</feature>
<comment type="caution">
    <text evidence="2">The sequence shown here is derived from an EMBL/GenBank/DDBJ whole genome shotgun (WGS) entry which is preliminary data.</text>
</comment>
<sequence>MIKKVSRNYKTLKWVGVALLFLIVLMTIASRQLNRKVKPTIKAQVRELVLDATDSLYHIEFSDVTTNFFTGAASLTNVKITPDTNVFKKLIVEKKAPNNLYYIELKELHIKHFHPFRIFRHKKLNIDLLLFDNPEIKMVNRRLDFNESKSAYSDKEPYEYISKYLRELRVKTIDFKNISFKYVNNNLTVPETDSVRNLNITLKDWLISKTSARDENRLYLLKDIIINLNDYTYATSDSLYHINISHFDFRASTGKLNIKSLNVVPRYDEMTFGKVVGFAKDRFNIQMSDISLEGINLPLYIRRQELYATAMTITNGAISVFNNNELPKITADKTGKFPHQLMQQLQAQLTVKQVNLNNIDVSYEEFDRDSRQKGRITFEKTSGTVTNITNAENVKARNPYMFVNLSTYMMGKGKLDVRFKFDLDAKDGAFSYSGKLGEMDGDALNQITRPLGMILVKRGEVKQLEFDITANEDKAKGYVKFAFNDLSVALLKREKNGDRLVRKGLMSILANAMVINSDNPNATGVLIPAPINHQRVKTASFFNFVWKTLFQGIRYSVGITDKKEEEIRKKIASFEKIKTDRDKRKAERQKRRARRPSDR</sequence>
<feature type="region of interest" description="Disordered" evidence="1">
    <location>
        <begin position="578"/>
        <end position="599"/>
    </location>
</feature>
<dbReference type="AlphaFoldDB" id="A0A4R0NRA3"/>